<sequence>MIVMLYIAVLLLAISFIAYRRYYPVKRIQCMRELEAKELGRTIVDIRHYHEVHDSKGLVMPYAYLKRFYSEIPQGSVHVIAEDRVELNLGVRFLRKKGFQVRSYELAACKCQSKEKKGVFDYGV</sequence>
<dbReference type="Proteomes" id="UP000001283">
    <property type="component" value="Chromosome"/>
</dbReference>
<proteinExistence type="predicted"/>
<name>A0A8D4BMK5_PRIMW</name>
<accession>A0A8D4BMK5</accession>
<organism evidence="1 2">
    <name type="scientific">Priestia megaterium (strain WSH-002)</name>
    <name type="common">Bacillus megaterium</name>
    <dbReference type="NCBI Taxonomy" id="1006007"/>
    <lineage>
        <taxon>Bacteria</taxon>
        <taxon>Bacillati</taxon>
        <taxon>Bacillota</taxon>
        <taxon>Bacilli</taxon>
        <taxon>Bacillales</taxon>
        <taxon>Bacillaceae</taxon>
        <taxon>Priestia</taxon>
    </lineage>
</organism>
<gene>
    <name evidence="1" type="ORF">BMWSH_1846</name>
</gene>
<evidence type="ECO:0000313" key="2">
    <source>
        <dbReference type="Proteomes" id="UP000001283"/>
    </source>
</evidence>
<evidence type="ECO:0000313" key="1">
    <source>
        <dbReference type="EMBL" id="AEN88728.1"/>
    </source>
</evidence>
<dbReference type="AlphaFoldDB" id="A0A8D4BMK5"/>
<reference evidence="1 2" key="1">
    <citation type="journal article" date="2011" name="J. Bacteriol.">
        <title>Complete genome sequence of the industrial strain Bacillus megaterium WSH-002.</title>
        <authorList>
            <person name="Liu L."/>
            <person name="Li Y."/>
            <person name="Zhang J."/>
            <person name="Zou W."/>
            <person name="Zhou Z."/>
            <person name="Liu J."/>
            <person name="Li X."/>
            <person name="Wang L."/>
            <person name="Chen J."/>
        </authorList>
    </citation>
    <scope>NUCLEOTIDE SEQUENCE [LARGE SCALE GENOMIC DNA]</scope>
    <source>
        <strain evidence="1 2">WSH-002</strain>
    </source>
</reference>
<dbReference type="KEGG" id="bmh:BMWSH_1846"/>
<protein>
    <submittedName>
        <fullName evidence="1">Rhodanese-domain protein</fullName>
    </submittedName>
</protein>
<dbReference type="EMBL" id="CP003017">
    <property type="protein sequence ID" value="AEN88728.1"/>
    <property type="molecule type" value="Genomic_DNA"/>
</dbReference>